<dbReference type="EMBL" id="BNAW01000030">
    <property type="protein sequence ID" value="GHG29818.1"/>
    <property type="molecule type" value="Genomic_DNA"/>
</dbReference>
<accession>A0ABQ3KJA4</accession>
<proteinExistence type="predicted"/>
<dbReference type="Proteomes" id="UP000649955">
    <property type="component" value="Unassembled WGS sequence"/>
</dbReference>
<evidence type="ECO:0000259" key="2">
    <source>
        <dbReference type="PROSITE" id="PS50006"/>
    </source>
</evidence>
<dbReference type="InterPro" id="IPR000253">
    <property type="entry name" value="FHA_dom"/>
</dbReference>
<gene>
    <name evidence="3" type="ORF">GCM10017567_56940</name>
</gene>
<protein>
    <recommendedName>
        <fullName evidence="2">FHA domain-containing protein</fullName>
    </recommendedName>
</protein>
<evidence type="ECO:0000256" key="1">
    <source>
        <dbReference type="ARBA" id="ARBA00022553"/>
    </source>
</evidence>
<dbReference type="InterPro" id="IPR008984">
    <property type="entry name" value="SMAD_FHA_dom_sf"/>
</dbReference>
<comment type="caution">
    <text evidence="3">The sequence shown here is derived from an EMBL/GenBank/DDBJ whole genome shotgun (WGS) entry which is preliminary data.</text>
</comment>
<feature type="domain" description="FHA" evidence="2">
    <location>
        <begin position="37"/>
        <end position="88"/>
    </location>
</feature>
<dbReference type="PROSITE" id="PS50006">
    <property type="entry name" value="FHA_DOMAIN"/>
    <property type="match status" value="1"/>
</dbReference>
<evidence type="ECO:0000313" key="3">
    <source>
        <dbReference type="EMBL" id="GHG29818.1"/>
    </source>
</evidence>
<evidence type="ECO:0000313" key="4">
    <source>
        <dbReference type="Proteomes" id="UP000649955"/>
    </source>
</evidence>
<organism evidence="3 4">
    <name type="scientific">Amycolatopsis bullii</name>
    <dbReference type="NCBI Taxonomy" id="941987"/>
    <lineage>
        <taxon>Bacteria</taxon>
        <taxon>Bacillati</taxon>
        <taxon>Actinomycetota</taxon>
        <taxon>Actinomycetes</taxon>
        <taxon>Pseudonocardiales</taxon>
        <taxon>Pseudonocardiaceae</taxon>
        <taxon>Amycolatopsis</taxon>
    </lineage>
</organism>
<name>A0ABQ3KJA4_9PSEU</name>
<reference evidence="4" key="1">
    <citation type="journal article" date="2019" name="Int. J. Syst. Evol. Microbiol.">
        <title>The Global Catalogue of Microorganisms (GCM) 10K type strain sequencing project: providing services to taxonomists for standard genome sequencing and annotation.</title>
        <authorList>
            <consortium name="The Broad Institute Genomics Platform"/>
            <consortium name="The Broad Institute Genome Sequencing Center for Infectious Disease"/>
            <person name="Wu L."/>
            <person name="Ma J."/>
        </authorList>
    </citation>
    <scope>NUCLEOTIDE SEQUENCE [LARGE SCALE GENOMIC DNA]</scope>
    <source>
        <strain evidence="4">CGMCC 4.7680</strain>
    </source>
</reference>
<keyword evidence="4" id="KW-1185">Reference proteome</keyword>
<keyword evidence="1" id="KW-0597">Phosphoprotein</keyword>
<dbReference type="SUPFAM" id="SSF49879">
    <property type="entry name" value="SMAD/FHA domain"/>
    <property type="match status" value="1"/>
</dbReference>
<sequence length="245" mass="27309">MGHDSLAYGVPNAKPGTIFVLSRAGGVAIEPGEGRTVAFGRHPLEVDVRVGEDDPYVGRRQGTLTYRQTRWWLTNTGRLPIRMPYSRMLRTTDEPVPLEMGYTPLFLSGRSGRQHLIEVVVTDSQVQSKVVDSVPVGWRLVEDERLVLATLAQKYLSYEASPLPLSWQQVTEHMNRLQPGAGWTPRRVEEVVDGVRTRLLHAGVPGLAREEIGDQPRYAILDNLITELIRSTTLVPTDLAPLKLA</sequence>